<organism evidence="4">
    <name type="scientific">Schizophyllum commune (strain H4-8 / FGSC 9210)</name>
    <name type="common">Split gill fungus</name>
    <dbReference type="NCBI Taxonomy" id="578458"/>
    <lineage>
        <taxon>Eukaryota</taxon>
        <taxon>Fungi</taxon>
        <taxon>Dikarya</taxon>
        <taxon>Basidiomycota</taxon>
        <taxon>Agaricomycotina</taxon>
        <taxon>Agaricomycetes</taxon>
        <taxon>Agaricomycetidae</taxon>
        <taxon>Agaricales</taxon>
        <taxon>Schizophyllaceae</taxon>
        <taxon>Schizophyllum</taxon>
    </lineage>
</organism>
<feature type="domain" description="SET" evidence="2">
    <location>
        <begin position="12"/>
        <end position="479"/>
    </location>
</feature>
<feature type="region of interest" description="Disordered" evidence="1">
    <location>
        <begin position="280"/>
        <end position="342"/>
    </location>
</feature>
<dbReference type="CDD" id="cd20071">
    <property type="entry name" value="SET_SMYD"/>
    <property type="match status" value="1"/>
</dbReference>
<gene>
    <name evidence="3" type="ORF">SCHCODRAFT_238838</name>
</gene>
<dbReference type="HOGENOM" id="CLU_038964_0_0_1"/>
<dbReference type="PANTHER" id="PTHR12197:SF294">
    <property type="entry name" value="POTENTIAL PROTEIN LYSINE METHYLTRANSFERASE SET6"/>
    <property type="match status" value="1"/>
</dbReference>
<protein>
    <recommendedName>
        <fullName evidence="2">SET domain-containing protein</fullName>
    </recommendedName>
</protein>
<dbReference type="RefSeq" id="XP_003026095.1">
    <property type="nucleotide sequence ID" value="XM_003026049.1"/>
</dbReference>
<dbReference type="InterPro" id="IPR050869">
    <property type="entry name" value="H3K4_H4K5_MeTrfase"/>
</dbReference>
<dbReference type="OMA" id="FRKEVCH"/>
<name>D8QLZ6_SCHCM</name>
<dbReference type="STRING" id="578458.D8QLZ6"/>
<sequence length="528" mass="56442">MSTRLPHATSVEPFEPRVTSYGGRGLFATKPISAGTLLRTCPAPYASAIYAPFRKEVCAHCFAYAFDAGKNAWNVKHDASPASRFCSVECMQSWAGEHDLSLVARVEKAVQGLAKSSLGVKKPVVAPVIAFDGAATDITMQDLDEAWQAAEAMDVKAGTLVLDEMEEEIMRFVLSAILRKYHEDTAGHAASAHDGVLSSTRDDGVVGQVAPADSSAAPTIPTSPAGPFSASIPTYPAGPFAAFLELQDNELQHVRTNPAILPAQIRVWLFVRLAVMGLPARGGRGSRESSARGSRDTSVWGSRGTSARGSPDTSARQSREPSALGSRASPAPGAQRTSPSRAYPFTATPELLRKAAVPEPLPKGTVPETLPKAAISEPLPKGTVPEPLPKGAVPELLPYLSTPHLLRAILARDHANAFGLFDMQETGESEMLGWAVYVAGSYFNHDCAPNVRKLRRGRALQFVTTRDVAPGEELCISYVDTQDTKASRAAQFAQHWNFVCGCGRCRGEKVEVCEATCGLDCDKQAQQS</sequence>
<dbReference type="InParanoid" id="D8QLZ6"/>
<dbReference type="GO" id="GO:0005634">
    <property type="term" value="C:nucleus"/>
    <property type="evidence" value="ECO:0007669"/>
    <property type="project" value="TreeGrafter"/>
</dbReference>
<evidence type="ECO:0000313" key="4">
    <source>
        <dbReference type="Proteomes" id="UP000007431"/>
    </source>
</evidence>
<evidence type="ECO:0000259" key="2">
    <source>
        <dbReference type="PROSITE" id="PS50280"/>
    </source>
</evidence>
<dbReference type="InterPro" id="IPR046341">
    <property type="entry name" value="SET_dom_sf"/>
</dbReference>
<keyword evidence="4" id="KW-1185">Reference proteome</keyword>
<dbReference type="eggNOG" id="KOG2084">
    <property type="taxonomic scope" value="Eukaryota"/>
</dbReference>
<proteinExistence type="predicted"/>
<dbReference type="VEuPathDB" id="FungiDB:SCHCODRAFT_02518287"/>
<dbReference type="PANTHER" id="PTHR12197">
    <property type="entry name" value="HISTONE-LYSINE N-METHYLTRANSFERASE SMYD"/>
    <property type="match status" value="1"/>
</dbReference>
<feature type="compositionally biased region" description="Polar residues" evidence="1">
    <location>
        <begin position="296"/>
        <end position="316"/>
    </location>
</feature>
<evidence type="ECO:0000313" key="3">
    <source>
        <dbReference type="EMBL" id="EFI91192.1"/>
    </source>
</evidence>
<dbReference type="PROSITE" id="PS50280">
    <property type="entry name" value="SET"/>
    <property type="match status" value="1"/>
</dbReference>
<dbReference type="SUPFAM" id="SSF82199">
    <property type="entry name" value="SET domain"/>
    <property type="match status" value="1"/>
</dbReference>
<accession>D8QLZ6</accession>
<dbReference type="EMBL" id="GL377319">
    <property type="protein sequence ID" value="EFI91192.1"/>
    <property type="molecule type" value="Genomic_DNA"/>
</dbReference>
<dbReference type="Pfam" id="PF00856">
    <property type="entry name" value="SET"/>
    <property type="match status" value="1"/>
</dbReference>
<feature type="region of interest" description="Disordered" evidence="1">
    <location>
        <begin position="191"/>
        <end position="225"/>
    </location>
</feature>
<dbReference type="AlphaFoldDB" id="D8QLZ6"/>
<dbReference type="Gene3D" id="6.10.140.2220">
    <property type="match status" value="1"/>
</dbReference>
<dbReference type="KEGG" id="scm:SCHCO_02518287"/>
<dbReference type="Proteomes" id="UP000007431">
    <property type="component" value="Unassembled WGS sequence"/>
</dbReference>
<dbReference type="GeneID" id="9588452"/>
<feature type="compositionally biased region" description="Basic and acidic residues" evidence="1">
    <location>
        <begin position="285"/>
        <end position="295"/>
    </location>
</feature>
<evidence type="ECO:0000256" key="1">
    <source>
        <dbReference type="SAM" id="MobiDB-lite"/>
    </source>
</evidence>
<dbReference type="InterPro" id="IPR001214">
    <property type="entry name" value="SET_dom"/>
</dbReference>
<dbReference type="OrthoDB" id="1028014at2759"/>
<reference evidence="3 4" key="1">
    <citation type="journal article" date="2010" name="Nat. Biotechnol.">
        <title>Genome sequence of the model mushroom Schizophyllum commune.</title>
        <authorList>
            <person name="Ohm R.A."/>
            <person name="de Jong J.F."/>
            <person name="Lugones L.G."/>
            <person name="Aerts A."/>
            <person name="Kothe E."/>
            <person name="Stajich J.E."/>
            <person name="de Vries R.P."/>
            <person name="Record E."/>
            <person name="Levasseur A."/>
            <person name="Baker S.E."/>
            <person name="Bartholomew K.A."/>
            <person name="Coutinho P.M."/>
            <person name="Erdmann S."/>
            <person name="Fowler T.J."/>
            <person name="Gathman A.C."/>
            <person name="Lombard V."/>
            <person name="Henrissat B."/>
            <person name="Knabe N."/>
            <person name="Kuees U."/>
            <person name="Lilly W.W."/>
            <person name="Lindquist E."/>
            <person name="Lucas S."/>
            <person name="Magnuson J.K."/>
            <person name="Piumi F."/>
            <person name="Raudaskoski M."/>
            <person name="Salamov A."/>
            <person name="Schmutz J."/>
            <person name="Schwarze F.W.M.R."/>
            <person name="vanKuyk P.A."/>
            <person name="Horton J.S."/>
            <person name="Grigoriev I.V."/>
            <person name="Woesten H.A.B."/>
        </authorList>
    </citation>
    <scope>NUCLEOTIDE SEQUENCE [LARGE SCALE GENOMIC DNA]</scope>
    <source>
        <strain evidence="4">H4-8 / FGSC 9210</strain>
    </source>
</reference>
<dbReference type="Gene3D" id="2.170.270.10">
    <property type="entry name" value="SET domain"/>
    <property type="match status" value="2"/>
</dbReference>